<organism evidence="1 2">
    <name type="scientific">Syntrophotalea acetylenica</name>
    <name type="common">Pelobacter acetylenicus</name>
    <dbReference type="NCBI Taxonomy" id="29542"/>
    <lineage>
        <taxon>Bacteria</taxon>
        <taxon>Pseudomonadati</taxon>
        <taxon>Thermodesulfobacteriota</taxon>
        <taxon>Desulfuromonadia</taxon>
        <taxon>Desulfuromonadales</taxon>
        <taxon>Syntrophotaleaceae</taxon>
        <taxon>Syntrophotalea</taxon>
    </lineage>
</organism>
<gene>
    <name evidence="1" type="ORF">A7E75_03925</name>
</gene>
<reference evidence="1 2" key="1">
    <citation type="journal article" date="2017" name="Genome Announc.">
        <title>Complete Genome Sequences of Two Acetylene-Fermenting Pelobacter acetylenicus Strains.</title>
        <authorList>
            <person name="Sutton J.M."/>
            <person name="Baesman S.M."/>
            <person name="Fierst J.L."/>
            <person name="Poret-Peterson A.T."/>
            <person name="Oremland R.S."/>
            <person name="Dunlap D.S."/>
            <person name="Akob D.M."/>
        </authorList>
    </citation>
    <scope>NUCLEOTIDE SEQUENCE [LARGE SCALE GENOMIC DNA]</scope>
    <source>
        <strain evidence="1 2">DSM 3247</strain>
    </source>
</reference>
<proteinExistence type="predicted"/>
<dbReference type="Proteomes" id="UP000182264">
    <property type="component" value="Chromosome"/>
</dbReference>
<evidence type="ECO:0000313" key="1">
    <source>
        <dbReference type="EMBL" id="APG24276.1"/>
    </source>
</evidence>
<name>A0A1L3GE88_SYNAC</name>
<accession>A0A1L3GE88</accession>
<dbReference type="AlphaFoldDB" id="A0A1L3GE88"/>
<evidence type="ECO:0000313" key="2">
    <source>
        <dbReference type="Proteomes" id="UP000182264"/>
    </source>
</evidence>
<dbReference type="EMBL" id="CP015518">
    <property type="protein sequence ID" value="APG24276.1"/>
    <property type="molecule type" value="Genomic_DNA"/>
</dbReference>
<dbReference type="KEGG" id="pace:A6070_12560"/>
<keyword evidence="2" id="KW-1185">Reference proteome</keyword>
<dbReference type="STRING" id="29542.A6070_12560"/>
<sequence length="339" mass="38530">MWGDAVTNSIEYDTREAWVFLRPYGAVDIKLGRQVLTWGTGELVFLNDLFPKDWQSFFIGRDAEYLKAPSDAVKISLFSSLANVDVVYTPRFDADRYITGRYVSHWDGSLGSLTGRNANASTDRPDRWWRDDELALRIYGNIGGSEYAFYGYRGFWKSPAGQTSAGTKRFPALDVYGASVRGAVTGGISNAEIAWYRSREDQSGRDPAVRNSELRYLLGYAREIGRDLTASLQYYVEHMLHHARYRSGVSDSEAGDQFRHVVTLQCTKLLMDQNLELSLSAYLSPSDRDAYLRPLARYKYSDHLTMSLGANIFVGDCHHTFFAQFEKNTNIYLAIRHSF</sequence>
<dbReference type="OrthoDB" id="9801336at2"/>
<dbReference type="RefSeq" id="WP_072286110.1">
    <property type="nucleotide sequence ID" value="NZ_CP015455.1"/>
</dbReference>
<protein>
    <submittedName>
        <fullName evidence="1">Uncharacterized protein</fullName>
    </submittedName>
</protein>